<proteinExistence type="predicted"/>
<keyword evidence="3" id="KW-1185">Reference proteome</keyword>
<feature type="region of interest" description="Disordered" evidence="1">
    <location>
        <begin position="151"/>
        <end position="172"/>
    </location>
</feature>
<dbReference type="RefSeq" id="WP_394162580.1">
    <property type="nucleotide sequence ID" value="NZ_JBHGCJ010000004.1"/>
</dbReference>
<sequence>MDTEKTLHLHGEGGEWLGSYGATGTPARQVVWLGSQPVGLIQAGKLPYIESDHLGSPRVVVDPQRDVAVWRWSLLGEPFGSGIPAEDPDQDGILQFFDLRFPGQRMDSSSGLSYNYFRDYEPGSGRYAQSDPIGLAGGETTYSYVEGDPAGSADPAGLQRARSIPTPTPGPVGGYDYYNERYSSDGNGYSGSGGPENAPIGQAIGLAFELSRPSGWLDPNGFGQTFGGLALRSLWSESSGRAVPYPDRKKGYYTCICRANRDGRSEGNCSIDDKEYAFGYGVGLTLMEAKRMAEKDAKEKLGARSTHHIHCRCRSPKGDKVTPHG</sequence>
<evidence type="ECO:0000313" key="2">
    <source>
        <dbReference type="EMBL" id="MFG6109068.1"/>
    </source>
</evidence>
<reference evidence="2 3" key="1">
    <citation type="submission" date="2024-09" db="EMBL/GenBank/DDBJ databases">
        <authorList>
            <consortium name="All-Russian atlas of soil microorganisms"/>
            <consortium name="as a basis for the search for new antimicrobial producers and enzymes with unique properties"/>
            <person name="Sokolova E.A."/>
            <person name="Voronina E.N."/>
        </authorList>
    </citation>
    <scope>NUCLEOTIDE SEQUENCE [LARGE SCALE GENOMIC DNA]</scope>
    <source>
        <strain evidence="2 3">AF-22b-331.1</strain>
    </source>
</reference>
<dbReference type="InterPro" id="IPR050708">
    <property type="entry name" value="T6SS_VgrG/RHS"/>
</dbReference>
<dbReference type="Proteomes" id="UP001605261">
    <property type="component" value="Unassembled WGS sequence"/>
</dbReference>
<dbReference type="EMBL" id="JBHGCJ010000004">
    <property type="protein sequence ID" value="MFG6109068.1"/>
    <property type="molecule type" value="Genomic_DNA"/>
</dbReference>
<gene>
    <name evidence="2" type="ORF">ACEU0G_003070</name>
</gene>
<dbReference type="Gene3D" id="2.180.10.10">
    <property type="entry name" value="RHS repeat-associated core"/>
    <property type="match status" value="1"/>
</dbReference>
<protein>
    <submittedName>
        <fullName evidence="2">RHS repeat domain-containing protein</fullName>
    </submittedName>
</protein>
<evidence type="ECO:0000313" key="3">
    <source>
        <dbReference type="Proteomes" id="UP001605261"/>
    </source>
</evidence>
<dbReference type="InterPro" id="IPR022385">
    <property type="entry name" value="Rhs_assc_core"/>
</dbReference>
<dbReference type="PANTHER" id="PTHR32305">
    <property type="match status" value="1"/>
</dbReference>
<name>A0ABW7CVS2_9GAMM</name>
<comment type="caution">
    <text evidence="2">The sequence shown here is derived from an EMBL/GenBank/DDBJ whole genome shotgun (WGS) entry which is preliminary data.</text>
</comment>
<accession>A0ABW7CVS2</accession>
<dbReference type="NCBIfam" id="TIGR03696">
    <property type="entry name" value="Rhs_assc_core"/>
    <property type="match status" value="1"/>
</dbReference>
<dbReference type="PANTHER" id="PTHR32305:SF15">
    <property type="entry name" value="PROTEIN RHSA-RELATED"/>
    <property type="match status" value="1"/>
</dbReference>
<organism evidence="2 3">
    <name type="scientific">Stenotrophomonas nematodicola</name>
    <dbReference type="NCBI Taxonomy" id="2656746"/>
    <lineage>
        <taxon>Bacteria</taxon>
        <taxon>Pseudomonadati</taxon>
        <taxon>Pseudomonadota</taxon>
        <taxon>Gammaproteobacteria</taxon>
        <taxon>Lysobacterales</taxon>
        <taxon>Lysobacteraceae</taxon>
        <taxon>Stenotrophomonas</taxon>
    </lineage>
</organism>
<evidence type="ECO:0000256" key="1">
    <source>
        <dbReference type="SAM" id="MobiDB-lite"/>
    </source>
</evidence>